<accession>K1PPG3</accession>
<organism evidence="1">
    <name type="scientific">Magallana gigas</name>
    <name type="common">Pacific oyster</name>
    <name type="synonym">Crassostrea gigas</name>
    <dbReference type="NCBI Taxonomy" id="29159"/>
    <lineage>
        <taxon>Eukaryota</taxon>
        <taxon>Metazoa</taxon>
        <taxon>Spiralia</taxon>
        <taxon>Lophotrochozoa</taxon>
        <taxon>Mollusca</taxon>
        <taxon>Bivalvia</taxon>
        <taxon>Autobranchia</taxon>
        <taxon>Pteriomorphia</taxon>
        <taxon>Ostreida</taxon>
        <taxon>Ostreoidea</taxon>
        <taxon>Ostreidae</taxon>
        <taxon>Magallana</taxon>
    </lineage>
</organism>
<sequence length="56" mass="6478">MMKFVLLILISFVLMNVADSLPMPQRKLPDGCKKKKDCTIDPLSDVDQEDFVRKCY</sequence>
<reference evidence="1" key="1">
    <citation type="journal article" date="2012" name="Nature">
        <title>The oyster genome reveals stress adaptation and complexity of shell formation.</title>
        <authorList>
            <person name="Zhang G."/>
            <person name="Fang X."/>
            <person name="Guo X."/>
            <person name="Li L."/>
            <person name="Luo R."/>
            <person name="Xu F."/>
            <person name="Yang P."/>
            <person name="Zhang L."/>
            <person name="Wang X."/>
            <person name="Qi H."/>
            <person name="Xiong Z."/>
            <person name="Que H."/>
            <person name="Xie Y."/>
            <person name="Holland P.W."/>
            <person name="Paps J."/>
            <person name="Zhu Y."/>
            <person name="Wu F."/>
            <person name="Chen Y."/>
            <person name="Wang J."/>
            <person name="Peng C."/>
            <person name="Meng J."/>
            <person name="Yang L."/>
            <person name="Liu J."/>
            <person name="Wen B."/>
            <person name="Zhang N."/>
            <person name="Huang Z."/>
            <person name="Zhu Q."/>
            <person name="Feng Y."/>
            <person name="Mount A."/>
            <person name="Hedgecock D."/>
            <person name="Xu Z."/>
            <person name="Liu Y."/>
            <person name="Domazet-Loso T."/>
            <person name="Du Y."/>
            <person name="Sun X."/>
            <person name="Zhang S."/>
            <person name="Liu B."/>
            <person name="Cheng P."/>
            <person name="Jiang X."/>
            <person name="Li J."/>
            <person name="Fan D."/>
            <person name="Wang W."/>
            <person name="Fu W."/>
            <person name="Wang T."/>
            <person name="Wang B."/>
            <person name="Zhang J."/>
            <person name="Peng Z."/>
            <person name="Li Y."/>
            <person name="Li N."/>
            <person name="Wang J."/>
            <person name="Chen M."/>
            <person name="He Y."/>
            <person name="Tan F."/>
            <person name="Song X."/>
            <person name="Zheng Q."/>
            <person name="Huang R."/>
            <person name="Yang H."/>
            <person name="Du X."/>
            <person name="Chen L."/>
            <person name="Yang M."/>
            <person name="Gaffney P.M."/>
            <person name="Wang S."/>
            <person name="Luo L."/>
            <person name="She Z."/>
            <person name="Ming Y."/>
            <person name="Huang W."/>
            <person name="Zhang S."/>
            <person name="Huang B."/>
            <person name="Zhang Y."/>
            <person name="Qu T."/>
            <person name="Ni P."/>
            <person name="Miao G."/>
            <person name="Wang J."/>
            <person name="Wang Q."/>
            <person name="Steinberg C.E."/>
            <person name="Wang H."/>
            <person name="Li N."/>
            <person name="Qian L."/>
            <person name="Zhang G."/>
            <person name="Li Y."/>
            <person name="Yang H."/>
            <person name="Liu X."/>
            <person name="Wang J."/>
            <person name="Yin Y."/>
            <person name="Wang J."/>
        </authorList>
    </citation>
    <scope>NUCLEOTIDE SEQUENCE [LARGE SCALE GENOMIC DNA]</scope>
    <source>
        <strain evidence="1">05x7-T-G4-1.051#20</strain>
    </source>
</reference>
<dbReference type="AlphaFoldDB" id="K1PPG3"/>
<proteinExistence type="predicted"/>
<gene>
    <name evidence="1" type="ORF">CGI_10005378</name>
</gene>
<evidence type="ECO:0000313" key="1">
    <source>
        <dbReference type="EMBL" id="EKC20754.1"/>
    </source>
</evidence>
<dbReference type="HOGENOM" id="CLU_3016231_0_0_1"/>
<name>K1PPG3_MAGGI</name>
<protein>
    <submittedName>
        <fullName evidence="1">Uncharacterized protein</fullName>
    </submittedName>
</protein>
<dbReference type="EMBL" id="JH818106">
    <property type="protein sequence ID" value="EKC20754.1"/>
    <property type="molecule type" value="Genomic_DNA"/>
</dbReference>
<dbReference type="InParanoid" id="K1PPG3"/>